<dbReference type="EMBL" id="VGJX01000182">
    <property type="protein sequence ID" value="MBM3274322.1"/>
    <property type="molecule type" value="Genomic_DNA"/>
</dbReference>
<reference evidence="7 8" key="1">
    <citation type="submission" date="2019-03" db="EMBL/GenBank/DDBJ databases">
        <title>Lake Tanganyika Metagenome-Assembled Genomes (MAGs).</title>
        <authorList>
            <person name="Tran P."/>
        </authorList>
    </citation>
    <scope>NUCLEOTIDE SEQUENCE [LARGE SCALE GENOMIC DNA]</scope>
    <source>
        <strain evidence="7">K_DeepCast_65m_m2_236</strain>
    </source>
</reference>
<evidence type="ECO:0000256" key="3">
    <source>
        <dbReference type="ARBA" id="ARBA00022723"/>
    </source>
</evidence>
<dbReference type="GO" id="GO:0004540">
    <property type="term" value="F:RNA nuclease activity"/>
    <property type="evidence" value="ECO:0007669"/>
    <property type="project" value="InterPro"/>
</dbReference>
<accession>A0A938BIG0</accession>
<dbReference type="Proteomes" id="UP000703893">
    <property type="component" value="Unassembled WGS sequence"/>
</dbReference>
<gene>
    <name evidence="5" type="primary">vapC</name>
    <name evidence="7" type="ORF">FJZ00_04175</name>
</gene>
<dbReference type="AlphaFoldDB" id="A0A938BIG0"/>
<evidence type="ECO:0000256" key="5">
    <source>
        <dbReference type="HAMAP-Rule" id="MF_00265"/>
    </source>
</evidence>
<evidence type="ECO:0000256" key="1">
    <source>
        <dbReference type="ARBA" id="ARBA00022649"/>
    </source>
</evidence>
<proteinExistence type="inferred from homology"/>
<dbReference type="CDD" id="cd09874">
    <property type="entry name" value="PIN_MT3492-like"/>
    <property type="match status" value="1"/>
</dbReference>
<dbReference type="InterPro" id="IPR022907">
    <property type="entry name" value="VapC_family"/>
</dbReference>
<dbReference type="Pfam" id="PF01850">
    <property type="entry name" value="PIN"/>
    <property type="match status" value="1"/>
</dbReference>
<dbReference type="InterPro" id="IPR029060">
    <property type="entry name" value="PIN-like_dom_sf"/>
</dbReference>
<feature type="binding site" evidence="5">
    <location>
        <position position="123"/>
    </location>
    <ligand>
        <name>Mg(2+)</name>
        <dbReference type="ChEBI" id="CHEBI:18420"/>
    </ligand>
</feature>
<comment type="cofactor">
    <cofactor evidence="5">
        <name>Mg(2+)</name>
        <dbReference type="ChEBI" id="CHEBI:18420"/>
    </cofactor>
</comment>
<dbReference type="GO" id="GO:0000287">
    <property type="term" value="F:magnesium ion binding"/>
    <property type="evidence" value="ECO:0007669"/>
    <property type="project" value="UniProtKB-UniRule"/>
</dbReference>
<evidence type="ECO:0000256" key="4">
    <source>
        <dbReference type="ARBA" id="ARBA00022801"/>
    </source>
</evidence>
<feature type="domain" description="PIN" evidence="6">
    <location>
        <begin position="22"/>
        <end position="154"/>
    </location>
</feature>
<comment type="caution">
    <text evidence="7">The sequence shown here is derived from an EMBL/GenBank/DDBJ whole genome shotgun (WGS) entry which is preliminary data.</text>
</comment>
<evidence type="ECO:0000256" key="2">
    <source>
        <dbReference type="ARBA" id="ARBA00022722"/>
    </source>
</evidence>
<dbReference type="HAMAP" id="MF_00265">
    <property type="entry name" value="VapC_Nob1"/>
    <property type="match status" value="1"/>
</dbReference>
<dbReference type="GO" id="GO:0090729">
    <property type="term" value="F:toxin activity"/>
    <property type="evidence" value="ECO:0007669"/>
    <property type="project" value="UniProtKB-KW"/>
</dbReference>
<keyword evidence="5" id="KW-0460">Magnesium</keyword>
<protein>
    <recommendedName>
        <fullName evidence="5">Ribonuclease VapC</fullName>
        <shortName evidence="5">RNase VapC</shortName>
        <ecNumber evidence="5">3.1.-.-</ecNumber>
    </recommendedName>
    <alternativeName>
        <fullName evidence="5">Toxin VapC</fullName>
    </alternativeName>
</protein>
<sequence>MAAPHQPLGRRQRRSRGSVLIVYLDTSALVKRYVREDGSDRVVEVCSQENAFNLVSSELVVAEMASSLARRQREGLLGAEMLRAVWRAFIGDSTRQYRLHSVDRDVLTEGRRLLLAHSLRTLDALHLATAGRIRRFAGDDCLFLTSDGRQEAAARAEGWTTERV</sequence>
<dbReference type="EC" id="3.1.-.-" evidence="5"/>
<comment type="function">
    <text evidence="5">Toxic component of a toxin-antitoxin (TA) system. An RNase.</text>
</comment>
<dbReference type="GO" id="GO:0016787">
    <property type="term" value="F:hydrolase activity"/>
    <property type="evidence" value="ECO:0007669"/>
    <property type="project" value="UniProtKB-KW"/>
</dbReference>
<keyword evidence="4 5" id="KW-0378">Hydrolase</keyword>
<dbReference type="SUPFAM" id="SSF88723">
    <property type="entry name" value="PIN domain-like"/>
    <property type="match status" value="1"/>
</dbReference>
<dbReference type="InterPro" id="IPR002716">
    <property type="entry name" value="PIN_dom"/>
</dbReference>
<evidence type="ECO:0000259" key="6">
    <source>
        <dbReference type="Pfam" id="PF01850"/>
    </source>
</evidence>
<feature type="binding site" evidence="5">
    <location>
        <position position="25"/>
    </location>
    <ligand>
        <name>Mg(2+)</name>
        <dbReference type="ChEBI" id="CHEBI:18420"/>
    </ligand>
</feature>
<name>A0A938BIG0_9BACT</name>
<keyword evidence="1 5" id="KW-1277">Toxin-antitoxin system</keyword>
<evidence type="ECO:0000313" key="7">
    <source>
        <dbReference type="EMBL" id="MBM3274322.1"/>
    </source>
</evidence>
<keyword evidence="3 5" id="KW-0479">Metal-binding</keyword>
<evidence type="ECO:0000313" key="8">
    <source>
        <dbReference type="Proteomes" id="UP000703893"/>
    </source>
</evidence>
<dbReference type="Gene3D" id="3.40.50.1010">
    <property type="entry name" value="5'-nuclease"/>
    <property type="match status" value="1"/>
</dbReference>
<organism evidence="7 8">
    <name type="scientific">Candidatus Tanganyikabacteria bacterium</name>
    <dbReference type="NCBI Taxonomy" id="2961651"/>
    <lineage>
        <taxon>Bacteria</taxon>
        <taxon>Bacillati</taxon>
        <taxon>Candidatus Sericytochromatia</taxon>
        <taxon>Candidatus Tanganyikabacteria</taxon>
    </lineage>
</organism>
<keyword evidence="2 5" id="KW-0540">Nuclease</keyword>
<comment type="similarity">
    <text evidence="5">Belongs to the PINc/VapC protein family.</text>
</comment>
<keyword evidence="5" id="KW-0800">Toxin</keyword>